<reference evidence="1" key="2">
    <citation type="journal article" date="2015" name="Data Brief">
        <title>Shoot transcriptome of the giant reed, Arundo donax.</title>
        <authorList>
            <person name="Barrero R.A."/>
            <person name="Guerrero F.D."/>
            <person name="Moolhuijzen P."/>
            <person name="Goolsby J.A."/>
            <person name="Tidwell J."/>
            <person name="Bellgard S.E."/>
            <person name="Bellgard M.I."/>
        </authorList>
    </citation>
    <scope>NUCLEOTIDE SEQUENCE</scope>
    <source>
        <tissue evidence="1">Shoot tissue taken approximately 20 cm above the soil surface</tissue>
    </source>
</reference>
<reference evidence="1" key="1">
    <citation type="submission" date="2014-09" db="EMBL/GenBank/DDBJ databases">
        <authorList>
            <person name="Magalhaes I.L.F."/>
            <person name="Oliveira U."/>
            <person name="Santos F.R."/>
            <person name="Vidigal T.H.D.A."/>
            <person name="Brescovit A.D."/>
            <person name="Santos A.J."/>
        </authorList>
    </citation>
    <scope>NUCLEOTIDE SEQUENCE</scope>
    <source>
        <tissue evidence="1">Shoot tissue taken approximately 20 cm above the soil surface</tissue>
    </source>
</reference>
<dbReference type="EMBL" id="GBRH01235072">
    <property type="protein sequence ID" value="JAD62823.1"/>
    <property type="molecule type" value="Transcribed_RNA"/>
</dbReference>
<protein>
    <submittedName>
        <fullName evidence="1">Uncharacterized protein</fullName>
    </submittedName>
</protein>
<organism evidence="1">
    <name type="scientific">Arundo donax</name>
    <name type="common">Giant reed</name>
    <name type="synonym">Donax arundinaceus</name>
    <dbReference type="NCBI Taxonomy" id="35708"/>
    <lineage>
        <taxon>Eukaryota</taxon>
        <taxon>Viridiplantae</taxon>
        <taxon>Streptophyta</taxon>
        <taxon>Embryophyta</taxon>
        <taxon>Tracheophyta</taxon>
        <taxon>Spermatophyta</taxon>
        <taxon>Magnoliopsida</taxon>
        <taxon>Liliopsida</taxon>
        <taxon>Poales</taxon>
        <taxon>Poaceae</taxon>
        <taxon>PACMAD clade</taxon>
        <taxon>Arundinoideae</taxon>
        <taxon>Arundineae</taxon>
        <taxon>Arundo</taxon>
    </lineage>
</organism>
<evidence type="ECO:0000313" key="1">
    <source>
        <dbReference type="EMBL" id="JAD62823.1"/>
    </source>
</evidence>
<accession>A0A0A9BKY1</accession>
<proteinExistence type="predicted"/>
<dbReference type="AlphaFoldDB" id="A0A0A9BKY1"/>
<sequence>MRGMDKIDAFHYLKVLIDSVFAGLCSI</sequence>
<name>A0A0A9BKY1_ARUDO</name>